<organism evidence="2 3">
    <name type="scientific">Thermomicrobium roseum (strain ATCC 27502 / DSM 5159 / P-2)</name>
    <dbReference type="NCBI Taxonomy" id="309801"/>
    <lineage>
        <taxon>Bacteria</taxon>
        <taxon>Pseudomonadati</taxon>
        <taxon>Thermomicrobiota</taxon>
        <taxon>Thermomicrobia</taxon>
        <taxon>Thermomicrobiales</taxon>
        <taxon>Thermomicrobiaceae</taxon>
        <taxon>Thermomicrobium</taxon>
    </lineage>
</organism>
<protein>
    <recommendedName>
        <fullName evidence="1">Putative Flp pilus-assembly TadG-like N-terminal domain-containing protein</fullName>
    </recommendedName>
</protein>
<dbReference type="InterPro" id="IPR011050">
    <property type="entry name" value="Pectin_lyase_fold/virulence"/>
</dbReference>
<dbReference type="HOGENOM" id="CLU_498679_0_0_0"/>
<dbReference type="RefSeq" id="WP_012643040.1">
    <property type="nucleotide sequence ID" value="NC_011961.1"/>
</dbReference>
<dbReference type="AlphaFoldDB" id="B9L4A1"/>
<accession>B9L4A1</accession>
<evidence type="ECO:0000313" key="2">
    <source>
        <dbReference type="EMBL" id="ACM07053.1"/>
    </source>
</evidence>
<dbReference type="KEGG" id="tro:trd_A0615"/>
<keyword evidence="3" id="KW-1185">Reference proteome</keyword>
<dbReference type="Proteomes" id="UP000000447">
    <property type="component" value="Plasmid unnamed"/>
</dbReference>
<feature type="domain" description="Putative Flp pilus-assembly TadG-like N-terminal" evidence="1">
    <location>
        <begin position="19"/>
        <end position="66"/>
    </location>
</feature>
<geneLocation type="plasmid" evidence="3">
    <name>Tros</name>
</geneLocation>
<evidence type="ECO:0000259" key="1">
    <source>
        <dbReference type="Pfam" id="PF13400"/>
    </source>
</evidence>
<evidence type="ECO:0000313" key="3">
    <source>
        <dbReference type="Proteomes" id="UP000000447"/>
    </source>
</evidence>
<dbReference type="EMBL" id="CP001276">
    <property type="protein sequence ID" value="ACM07053.1"/>
    <property type="molecule type" value="Genomic_DNA"/>
</dbReference>
<keyword evidence="2" id="KW-0614">Plasmid</keyword>
<sequence length="546" mass="58203">MRLVHPATRSSGWRKASPGQVLLLLALILLLLLGFSALAVDVAHAYAERRLLQNAVDAAALAGARALFEGRSPSEARTAAQQAFDGNLSANHDPGEGLTVTQFDVQVDPATRIVRVSARAAIERFFLGALYRGPWETNANAAARVGQKPTDYAFLALERDNPSTVNLIGNVSVRIIGGSAMSNGGMRCVGNGIFQADGTVDAALTFSQTGNCRFQAGQGVRSGLSPVDDPLADMPEPPRPTIPNPPGGPTVTCSSSGNTMTCPPGRYTSAITYSGNGTLSFSGGTYQFDRPVSFSGNGSVVLGPGFYYFDNGFSIGGNASVIMSPGTYVFQGSAFSLGGNVRLTLRGQPTPCTSSGQEFRLYFDQSSFAVQGNFDLVDVLPCDVLVYLRDSDFALTGNTDSNIPPGLYYFERGTFRLQGNQTVTGRDVLFYFGPGSAFDVVGNTRYQLSGVTDPRRLPYPGMQPGLVLFQARGNTATLRMVGNSGARVDGILYLPNGTLDLRGNASGTWARGQLIVNRFTTNGNTDIRIERVEHVVITRPTVWLVE</sequence>
<dbReference type="eggNOG" id="COG4961">
    <property type="taxonomic scope" value="Bacteria"/>
</dbReference>
<gene>
    <name evidence="2" type="ordered locus">trd_A0615</name>
</gene>
<proteinExistence type="predicted"/>
<dbReference type="Pfam" id="PF13400">
    <property type="entry name" value="Tad"/>
    <property type="match status" value="1"/>
</dbReference>
<name>B9L4A1_THERP</name>
<dbReference type="SUPFAM" id="SSF51126">
    <property type="entry name" value="Pectin lyase-like"/>
    <property type="match status" value="1"/>
</dbReference>
<dbReference type="InterPro" id="IPR028087">
    <property type="entry name" value="Tad_N"/>
</dbReference>
<reference evidence="2 3" key="1">
    <citation type="journal article" date="2009" name="PLoS ONE">
        <title>Complete genome sequence of the aerobic CO-oxidizing thermophile Thermomicrobium roseum.</title>
        <authorList>
            <person name="Wu D."/>
            <person name="Raymond J."/>
            <person name="Wu M."/>
            <person name="Chatterji S."/>
            <person name="Ren Q."/>
            <person name="Graham J.E."/>
            <person name="Bryant D.A."/>
            <person name="Robb F."/>
            <person name="Colman A."/>
            <person name="Tallon L.J."/>
            <person name="Badger J.H."/>
            <person name="Madupu R."/>
            <person name="Ward N.L."/>
            <person name="Eisen J.A."/>
        </authorList>
    </citation>
    <scope>NUCLEOTIDE SEQUENCE [LARGE SCALE GENOMIC DNA]</scope>
    <source>
        <strain evidence="3">ATCC 27502 / DSM 5159 / P-2</strain>
        <plasmid evidence="2">unnamed</plasmid>
    </source>
</reference>